<name>E3N0E6_CAERE</name>
<sequence length="246" mass="27919">MLKQLIGAINAVQTLQNNDVVVAEGSGSTLPVTRSVPDTPSIPRQNRKRRAETDDGLCPPTPGSVDSTDVFINSIPTYTFSYTNVYLTDPQDVSILESEARKLNVTVSNVITEKMPVGQNRYIQHFQGKNRKEKRRISKECNKLGLKETATPFFAHHITLQLPLRFIMYTTKYPTNESYNTVLGNSQCKSHVKSYLADESFINEIEMILNEKRKKDFHDIIRTTIDYFARDAATAVRLANRFLQSK</sequence>
<accession>E3N0E6</accession>
<feature type="compositionally biased region" description="Polar residues" evidence="1">
    <location>
        <begin position="27"/>
        <end position="44"/>
    </location>
</feature>
<dbReference type="EMBL" id="DS268505">
    <property type="protein sequence ID" value="EFP13376.1"/>
    <property type="molecule type" value="Genomic_DNA"/>
</dbReference>
<protein>
    <submittedName>
        <fullName evidence="2">Uncharacterized protein</fullName>
    </submittedName>
</protein>
<evidence type="ECO:0000313" key="2">
    <source>
        <dbReference type="EMBL" id="EFP13376.1"/>
    </source>
</evidence>
<dbReference type="Proteomes" id="UP000008281">
    <property type="component" value="Unassembled WGS sequence"/>
</dbReference>
<gene>
    <name evidence="2" type="ORF">CRE_11337</name>
</gene>
<dbReference type="InParanoid" id="E3N0E6"/>
<feature type="region of interest" description="Disordered" evidence="1">
    <location>
        <begin position="27"/>
        <end position="63"/>
    </location>
</feature>
<dbReference type="FunCoup" id="E3N0E6">
    <property type="interactions" value="420"/>
</dbReference>
<dbReference type="AlphaFoldDB" id="E3N0E6"/>
<proteinExistence type="predicted"/>
<organism evidence="3">
    <name type="scientific">Caenorhabditis remanei</name>
    <name type="common">Caenorhabditis vulgaris</name>
    <dbReference type="NCBI Taxonomy" id="31234"/>
    <lineage>
        <taxon>Eukaryota</taxon>
        <taxon>Metazoa</taxon>
        <taxon>Ecdysozoa</taxon>
        <taxon>Nematoda</taxon>
        <taxon>Chromadorea</taxon>
        <taxon>Rhabditida</taxon>
        <taxon>Rhabditina</taxon>
        <taxon>Rhabditomorpha</taxon>
        <taxon>Rhabditoidea</taxon>
        <taxon>Rhabditidae</taxon>
        <taxon>Peloderinae</taxon>
        <taxon>Caenorhabditis</taxon>
    </lineage>
</organism>
<reference evidence="2" key="1">
    <citation type="submission" date="2007-07" db="EMBL/GenBank/DDBJ databases">
        <title>PCAP assembly of the Caenorhabditis remanei genome.</title>
        <authorList>
            <consortium name="The Caenorhabditis remanei Sequencing Consortium"/>
            <person name="Wilson R.K."/>
        </authorList>
    </citation>
    <scope>NUCLEOTIDE SEQUENCE [LARGE SCALE GENOMIC DNA]</scope>
    <source>
        <strain evidence="2">PB4641</strain>
    </source>
</reference>
<evidence type="ECO:0000313" key="3">
    <source>
        <dbReference type="Proteomes" id="UP000008281"/>
    </source>
</evidence>
<keyword evidence="3" id="KW-1185">Reference proteome</keyword>
<dbReference type="HOGENOM" id="CLU_1082755_0_0_1"/>
<evidence type="ECO:0000256" key="1">
    <source>
        <dbReference type="SAM" id="MobiDB-lite"/>
    </source>
</evidence>